<dbReference type="RefSeq" id="WP_176141025.1">
    <property type="nucleotide sequence ID" value="NZ_FUZF01000006.1"/>
</dbReference>
<evidence type="ECO:0000256" key="1">
    <source>
        <dbReference type="ARBA" id="ARBA00010641"/>
    </source>
</evidence>
<evidence type="ECO:0000259" key="5">
    <source>
        <dbReference type="Pfam" id="PF04542"/>
    </source>
</evidence>
<dbReference type="SUPFAM" id="SSF88659">
    <property type="entry name" value="Sigma3 and sigma4 domains of RNA polymerase sigma factors"/>
    <property type="match status" value="1"/>
</dbReference>
<evidence type="ECO:0000256" key="4">
    <source>
        <dbReference type="ARBA" id="ARBA00023163"/>
    </source>
</evidence>
<dbReference type="InterPro" id="IPR013324">
    <property type="entry name" value="RNA_pol_sigma_r3/r4-like"/>
</dbReference>
<dbReference type="InterPro" id="IPR014284">
    <property type="entry name" value="RNA_pol_sigma-70_dom"/>
</dbReference>
<dbReference type="InterPro" id="IPR007627">
    <property type="entry name" value="RNA_pol_sigma70_r2"/>
</dbReference>
<dbReference type="Proteomes" id="UP000190150">
    <property type="component" value="Unassembled WGS sequence"/>
</dbReference>
<keyword evidence="4" id="KW-0804">Transcription</keyword>
<dbReference type="GO" id="GO:0016987">
    <property type="term" value="F:sigma factor activity"/>
    <property type="evidence" value="ECO:0007669"/>
    <property type="project" value="UniProtKB-KW"/>
</dbReference>
<dbReference type="Gene3D" id="1.10.10.10">
    <property type="entry name" value="Winged helix-like DNA-binding domain superfamily/Winged helix DNA-binding domain"/>
    <property type="match status" value="1"/>
</dbReference>
<name>A0A1T5D7Q2_9SPHI</name>
<accession>A0A1T5D7Q2</accession>
<gene>
    <name evidence="7" type="ORF">SAMN05660841_01812</name>
</gene>
<dbReference type="GO" id="GO:0006352">
    <property type="term" value="P:DNA-templated transcription initiation"/>
    <property type="evidence" value="ECO:0007669"/>
    <property type="project" value="InterPro"/>
</dbReference>
<keyword evidence="2" id="KW-0805">Transcription regulation</keyword>
<dbReference type="PANTHER" id="PTHR43133:SF46">
    <property type="entry name" value="RNA POLYMERASE SIGMA-70 FACTOR ECF SUBFAMILY"/>
    <property type="match status" value="1"/>
</dbReference>
<evidence type="ECO:0000313" key="7">
    <source>
        <dbReference type="EMBL" id="SKB67621.1"/>
    </source>
</evidence>
<feature type="domain" description="RNA polymerase sigma-70 region 2" evidence="5">
    <location>
        <begin position="24"/>
        <end position="90"/>
    </location>
</feature>
<evidence type="ECO:0000259" key="6">
    <source>
        <dbReference type="Pfam" id="PF08281"/>
    </source>
</evidence>
<dbReference type="InterPro" id="IPR013325">
    <property type="entry name" value="RNA_pol_sigma_r2"/>
</dbReference>
<dbReference type="AlphaFoldDB" id="A0A1T5D7Q2"/>
<dbReference type="Gene3D" id="1.10.1740.10">
    <property type="match status" value="1"/>
</dbReference>
<dbReference type="Pfam" id="PF08281">
    <property type="entry name" value="Sigma70_r4_2"/>
    <property type="match status" value="1"/>
</dbReference>
<evidence type="ECO:0000256" key="2">
    <source>
        <dbReference type="ARBA" id="ARBA00023015"/>
    </source>
</evidence>
<proteinExistence type="inferred from homology"/>
<reference evidence="8" key="1">
    <citation type="submission" date="2017-02" db="EMBL/GenBank/DDBJ databases">
        <authorList>
            <person name="Varghese N."/>
            <person name="Submissions S."/>
        </authorList>
    </citation>
    <scope>NUCLEOTIDE SEQUENCE [LARGE SCALE GENOMIC DNA]</scope>
    <source>
        <strain evidence="8">DSM 24091</strain>
    </source>
</reference>
<dbReference type="EMBL" id="FUZF01000006">
    <property type="protein sequence ID" value="SKB67621.1"/>
    <property type="molecule type" value="Genomic_DNA"/>
</dbReference>
<dbReference type="InterPro" id="IPR036388">
    <property type="entry name" value="WH-like_DNA-bd_sf"/>
</dbReference>
<dbReference type="Pfam" id="PF04542">
    <property type="entry name" value="Sigma70_r2"/>
    <property type="match status" value="1"/>
</dbReference>
<comment type="similarity">
    <text evidence="1">Belongs to the sigma-70 factor family. ECF subfamily.</text>
</comment>
<dbReference type="SUPFAM" id="SSF88946">
    <property type="entry name" value="Sigma2 domain of RNA polymerase sigma factors"/>
    <property type="match status" value="1"/>
</dbReference>
<keyword evidence="8" id="KW-1185">Reference proteome</keyword>
<dbReference type="InterPro" id="IPR039425">
    <property type="entry name" value="RNA_pol_sigma-70-like"/>
</dbReference>
<keyword evidence="3" id="KW-0731">Sigma factor</keyword>
<organism evidence="7 8">
    <name type="scientific">Sphingobacterium nematocida</name>
    <dbReference type="NCBI Taxonomy" id="1513896"/>
    <lineage>
        <taxon>Bacteria</taxon>
        <taxon>Pseudomonadati</taxon>
        <taxon>Bacteroidota</taxon>
        <taxon>Sphingobacteriia</taxon>
        <taxon>Sphingobacteriales</taxon>
        <taxon>Sphingobacteriaceae</taxon>
        <taxon>Sphingobacterium</taxon>
    </lineage>
</organism>
<dbReference type="NCBIfam" id="TIGR02937">
    <property type="entry name" value="sigma70-ECF"/>
    <property type="match status" value="1"/>
</dbReference>
<evidence type="ECO:0000313" key="8">
    <source>
        <dbReference type="Proteomes" id="UP000190150"/>
    </source>
</evidence>
<sequence>MKREDLELVQAINDADPNAFKKLFDGYWKKVYRTALQKLPREEDASDITQDVFYIIWKNRGYWHVKTNIEGYLLSMLRHKIYDFYARRDRLPIFVPLNEQEEYWDYSFREGEQDDFSEENQLVKQEIDAMPEKMREVFVLSRFENLSAQQIADKLGISVQTVRNQISSALKRFKLRFGDKATWLLFLFFIKF</sequence>
<dbReference type="GO" id="GO:0003677">
    <property type="term" value="F:DNA binding"/>
    <property type="evidence" value="ECO:0007669"/>
    <property type="project" value="InterPro"/>
</dbReference>
<evidence type="ECO:0000256" key="3">
    <source>
        <dbReference type="ARBA" id="ARBA00023082"/>
    </source>
</evidence>
<feature type="domain" description="RNA polymerase sigma factor 70 region 4 type 2" evidence="6">
    <location>
        <begin position="123"/>
        <end position="172"/>
    </location>
</feature>
<dbReference type="STRING" id="1513896.SAMN05660841_01812"/>
<dbReference type="CDD" id="cd06171">
    <property type="entry name" value="Sigma70_r4"/>
    <property type="match status" value="1"/>
</dbReference>
<protein>
    <submittedName>
        <fullName evidence="7">RNA polymerase sigma-70 factor, ECF subfamily</fullName>
    </submittedName>
</protein>
<dbReference type="PANTHER" id="PTHR43133">
    <property type="entry name" value="RNA POLYMERASE ECF-TYPE SIGMA FACTO"/>
    <property type="match status" value="1"/>
</dbReference>
<dbReference type="InterPro" id="IPR013249">
    <property type="entry name" value="RNA_pol_sigma70_r4_t2"/>
</dbReference>